<dbReference type="EMBL" id="JAECVU010000001">
    <property type="protein sequence ID" value="MBH8587218.1"/>
    <property type="molecule type" value="Genomic_DNA"/>
</dbReference>
<protein>
    <recommendedName>
        <fullName evidence="4">Major facilitator superfamily (MFS) profile domain-containing protein</fullName>
    </recommendedName>
</protein>
<name>A0ABS0QD76_THEVU</name>
<keyword evidence="1" id="KW-0812">Transmembrane</keyword>
<proteinExistence type="predicted"/>
<accession>A0ABS0QD76</accession>
<dbReference type="InterPro" id="IPR036259">
    <property type="entry name" value="MFS_trans_sf"/>
</dbReference>
<sequence>MLYLMRLFSGIIIPLDTYMLQMNTTEAVRGRVFSLHMATYGGVMQLSYIVSGWAYEQLGISVTGLVIGIISFLCGIH</sequence>
<gene>
    <name evidence="2" type="ORF">I8U22_00090</name>
</gene>
<dbReference type="SUPFAM" id="SSF103473">
    <property type="entry name" value="MFS general substrate transporter"/>
    <property type="match status" value="1"/>
</dbReference>
<keyword evidence="1" id="KW-1133">Transmembrane helix</keyword>
<evidence type="ECO:0000256" key="1">
    <source>
        <dbReference type="SAM" id="Phobius"/>
    </source>
</evidence>
<evidence type="ECO:0008006" key="4">
    <source>
        <dbReference type="Google" id="ProtNLM"/>
    </source>
</evidence>
<dbReference type="Proteomes" id="UP000641910">
    <property type="component" value="Unassembled WGS sequence"/>
</dbReference>
<comment type="caution">
    <text evidence="2">The sequence shown here is derived from an EMBL/GenBank/DDBJ whole genome shotgun (WGS) entry which is preliminary data.</text>
</comment>
<dbReference type="RefSeq" id="WP_037995993.1">
    <property type="nucleotide sequence ID" value="NZ_CP036487.1"/>
</dbReference>
<evidence type="ECO:0000313" key="2">
    <source>
        <dbReference type="EMBL" id="MBH8587218.1"/>
    </source>
</evidence>
<keyword evidence="3" id="KW-1185">Reference proteome</keyword>
<feature type="transmembrane region" description="Helical" evidence="1">
    <location>
        <begin position="32"/>
        <end position="51"/>
    </location>
</feature>
<organism evidence="2 3">
    <name type="scientific">Thermoactinomyces vulgaris</name>
    <dbReference type="NCBI Taxonomy" id="2026"/>
    <lineage>
        <taxon>Bacteria</taxon>
        <taxon>Bacillati</taxon>
        <taxon>Bacillota</taxon>
        <taxon>Bacilli</taxon>
        <taxon>Bacillales</taxon>
        <taxon>Thermoactinomycetaceae</taxon>
        <taxon>Thermoactinomyces</taxon>
    </lineage>
</organism>
<keyword evidence="1" id="KW-0472">Membrane</keyword>
<feature type="transmembrane region" description="Helical" evidence="1">
    <location>
        <begin position="57"/>
        <end position="76"/>
    </location>
</feature>
<reference evidence="2 3" key="1">
    <citation type="submission" date="2020-12" db="EMBL/GenBank/DDBJ databases">
        <title>WGS of Thermoactinomyces spp.</title>
        <authorList>
            <person name="Cheng K."/>
        </authorList>
    </citation>
    <scope>NUCLEOTIDE SEQUENCE [LARGE SCALE GENOMIC DNA]</scope>
    <source>
        <strain evidence="3">CICC 10650\ACCC 41061</strain>
    </source>
</reference>
<evidence type="ECO:0000313" key="3">
    <source>
        <dbReference type="Proteomes" id="UP000641910"/>
    </source>
</evidence>